<gene>
    <name evidence="1" type="ORF">Gogos_004115</name>
</gene>
<evidence type="ECO:0000313" key="1">
    <source>
        <dbReference type="EMBL" id="MBA0747185.1"/>
    </source>
</evidence>
<dbReference type="EMBL" id="JABEZY010000010">
    <property type="protein sequence ID" value="MBA0747185.1"/>
    <property type="molecule type" value="Genomic_DNA"/>
</dbReference>
<protein>
    <submittedName>
        <fullName evidence="1">Uncharacterized protein</fullName>
    </submittedName>
</protein>
<proteinExistence type="predicted"/>
<dbReference type="AlphaFoldDB" id="A0A7J9CGC8"/>
<name>A0A7J9CGC8_GOSGO</name>
<dbReference type="Proteomes" id="UP000593579">
    <property type="component" value="Unassembled WGS sequence"/>
</dbReference>
<sequence>MVVLMGIKEAAEMVIELIRKEQIEVTNRCKNGMAKALAKA</sequence>
<accession>A0A7J9CGC8</accession>
<comment type="caution">
    <text evidence="1">The sequence shown here is derived from an EMBL/GenBank/DDBJ whole genome shotgun (WGS) entry which is preliminary data.</text>
</comment>
<reference evidence="1 2" key="1">
    <citation type="journal article" date="2019" name="Genome Biol. Evol.">
        <title>Insights into the evolution of the New World diploid cottons (Gossypium, subgenus Houzingenia) based on genome sequencing.</title>
        <authorList>
            <person name="Grover C.E."/>
            <person name="Arick M.A. 2nd"/>
            <person name="Thrash A."/>
            <person name="Conover J.L."/>
            <person name="Sanders W.S."/>
            <person name="Peterson D.G."/>
            <person name="Frelichowski J.E."/>
            <person name="Scheffler J.A."/>
            <person name="Scheffler B.E."/>
            <person name="Wendel J.F."/>
        </authorList>
    </citation>
    <scope>NUCLEOTIDE SEQUENCE [LARGE SCALE GENOMIC DNA]</scope>
    <source>
        <strain evidence="1">5</strain>
        <tissue evidence="1">Leaf</tissue>
    </source>
</reference>
<feature type="non-terminal residue" evidence="1">
    <location>
        <position position="40"/>
    </location>
</feature>
<evidence type="ECO:0000313" key="2">
    <source>
        <dbReference type="Proteomes" id="UP000593579"/>
    </source>
</evidence>
<organism evidence="1 2">
    <name type="scientific">Gossypium gossypioides</name>
    <name type="common">Mexican cotton</name>
    <name type="synonym">Selera gossypioides</name>
    <dbReference type="NCBI Taxonomy" id="34282"/>
    <lineage>
        <taxon>Eukaryota</taxon>
        <taxon>Viridiplantae</taxon>
        <taxon>Streptophyta</taxon>
        <taxon>Embryophyta</taxon>
        <taxon>Tracheophyta</taxon>
        <taxon>Spermatophyta</taxon>
        <taxon>Magnoliopsida</taxon>
        <taxon>eudicotyledons</taxon>
        <taxon>Gunneridae</taxon>
        <taxon>Pentapetalae</taxon>
        <taxon>rosids</taxon>
        <taxon>malvids</taxon>
        <taxon>Malvales</taxon>
        <taxon>Malvaceae</taxon>
        <taxon>Malvoideae</taxon>
        <taxon>Gossypium</taxon>
    </lineage>
</organism>
<dbReference type="OrthoDB" id="997947at2759"/>
<keyword evidence="2" id="KW-1185">Reference proteome</keyword>